<evidence type="ECO:0000313" key="2">
    <source>
        <dbReference type="EMBL" id="GMA35276.1"/>
    </source>
</evidence>
<feature type="domain" description="Glutamate/phenylalanine/leucine/valine/L-tryptophan dehydrogenase C-terminal" evidence="1">
    <location>
        <begin position="1"/>
        <end position="54"/>
    </location>
</feature>
<dbReference type="SUPFAM" id="SSF51735">
    <property type="entry name" value="NAD(P)-binding Rossmann-fold domains"/>
    <property type="match status" value="1"/>
</dbReference>
<dbReference type="Pfam" id="PF00208">
    <property type="entry name" value="ELFV_dehydrog"/>
    <property type="match status" value="1"/>
</dbReference>
<sequence length="88" mass="8874">MVVSGSGNVAIHAVQKAQELGAVVVAVSDSDGYVVHEGGLDLGVLKDVKAHRAGAARRVRPSHGCPARLGRVGLGRARDGGAAVCHAE</sequence>
<evidence type="ECO:0000259" key="1">
    <source>
        <dbReference type="Pfam" id="PF00208"/>
    </source>
</evidence>
<keyword evidence="3" id="KW-1185">Reference proteome</keyword>
<dbReference type="EMBL" id="BSUN01000001">
    <property type="protein sequence ID" value="GMA35276.1"/>
    <property type="molecule type" value="Genomic_DNA"/>
</dbReference>
<protein>
    <recommendedName>
        <fullName evidence="1">Glutamate/phenylalanine/leucine/valine/L-tryptophan dehydrogenase C-terminal domain-containing protein</fullName>
    </recommendedName>
</protein>
<reference evidence="3" key="1">
    <citation type="journal article" date="2019" name="Int. J. Syst. Evol. Microbiol.">
        <title>The Global Catalogue of Microorganisms (GCM) 10K type strain sequencing project: providing services to taxonomists for standard genome sequencing and annotation.</title>
        <authorList>
            <consortium name="The Broad Institute Genomics Platform"/>
            <consortium name="The Broad Institute Genome Sequencing Center for Infectious Disease"/>
            <person name="Wu L."/>
            <person name="Ma J."/>
        </authorList>
    </citation>
    <scope>NUCLEOTIDE SEQUENCE [LARGE SCALE GENOMIC DNA]</scope>
    <source>
        <strain evidence="3">NBRC 112299</strain>
    </source>
</reference>
<accession>A0ABQ6IC42</accession>
<dbReference type="Proteomes" id="UP001157125">
    <property type="component" value="Unassembled WGS sequence"/>
</dbReference>
<dbReference type="InterPro" id="IPR050724">
    <property type="entry name" value="Glu_Leu_Phe_Val_DH"/>
</dbReference>
<comment type="caution">
    <text evidence="2">The sequence shown here is derived from an EMBL/GenBank/DDBJ whole genome shotgun (WGS) entry which is preliminary data.</text>
</comment>
<dbReference type="InterPro" id="IPR006096">
    <property type="entry name" value="Glu/Leu/Phe/Val/Trp_DH_C"/>
</dbReference>
<dbReference type="InterPro" id="IPR036291">
    <property type="entry name" value="NAD(P)-bd_dom_sf"/>
</dbReference>
<dbReference type="PANTHER" id="PTHR43571:SF1">
    <property type="entry name" value="NADP-SPECIFIC GLUTAMATE DEHYDROGENASE 1-RELATED"/>
    <property type="match status" value="1"/>
</dbReference>
<proteinExistence type="predicted"/>
<dbReference type="Gene3D" id="3.40.50.720">
    <property type="entry name" value="NAD(P)-binding Rossmann-like Domain"/>
    <property type="match status" value="1"/>
</dbReference>
<gene>
    <name evidence="2" type="ORF">GCM10025876_14800</name>
</gene>
<evidence type="ECO:0000313" key="3">
    <source>
        <dbReference type="Proteomes" id="UP001157125"/>
    </source>
</evidence>
<name>A0ABQ6IC42_9MICO</name>
<organism evidence="2 3">
    <name type="scientific">Demequina litorisediminis</name>
    <dbReference type="NCBI Taxonomy" id="1849022"/>
    <lineage>
        <taxon>Bacteria</taxon>
        <taxon>Bacillati</taxon>
        <taxon>Actinomycetota</taxon>
        <taxon>Actinomycetes</taxon>
        <taxon>Micrococcales</taxon>
        <taxon>Demequinaceae</taxon>
        <taxon>Demequina</taxon>
    </lineage>
</organism>
<dbReference type="PANTHER" id="PTHR43571">
    <property type="entry name" value="NADP-SPECIFIC GLUTAMATE DEHYDROGENASE 1-RELATED"/>
    <property type="match status" value="1"/>
</dbReference>